<dbReference type="Proteomes" id="UP000305267">
    <property type="component" value="Unassembled WGS sequence"/>
</dbReference>
<evidence type="ECO:0000256" key="1">
    <source>
        <dbReference type="ARBA" id="ARBA00023015"/>
    </source>
</evidence>
<dbReference type="CDD" id="cd00038">
    <property type="entry name" value="CAP_ED"/>
    <property type="match status" value="1"/>
</dbReference>
<comment type="caution">
    <text evidence="5">The sequence shown here is derived from an EMBL/GenBank/DDBJ whole genome shotgun (WGS) entry which is preliminary data.</text>
</comment>
<dbReference type="Pfam" id="PF13545">
    <property type="entry name" value="HTH_Crp_2"/>
    <property type="match status" value="1"/>
</dbReference>
<evidence type="ECO:0000256" key="2">
    <source>
        <dbReference type="ARBA" id="ARBA00023125"/>
    </source>
</evidence>
<keyword evidence="1" id="KW-0805">Transcription regulation</keyword>
<gene>
    <name evidence="5" type="ORF">FF100_35900</name>
</gene>
<sequence>MSQPQQASVRNRLLQVLPPDDFTRLAPHLDAQPIKLREVLIPADEPISHAYFIEEGLCSIIGHTAEGRLEIGTVGYDGFVGTPLVLGTDRTPHVSMVQGEGMALRIPAAALRAAFDESATMRGVLGRYVQSLIVQVGQTVYANAELNIEGRLARWILMIHDRLQKDEMPLTHDFLALILGVRRPGVTTSVHILEGAGMIKAMRGRVRVLDREKMMDLAGDTYGVAEAEYERLLAEA</sequence>
<dbReference type="GO" id="GO:0005829">
    <property type="term" value="C:cytosol"/>
    <property type="evidence" value="ECO:0007669"/>
    <property type="project" value="TreeGrafter"/>
</dbReference>
<dbReference type="InterPro" id="IPR012318">
    <property type="entry name" value="HTH_CRP"/>
</dbReference>
<evidence type="ECO:0000313" key="5">
    <source>
        <dbReference type="EMBL" id="TNC05295.1"/>
    </source>
</evidence>
<dbReference type="SUPFAM" id="SSF46785">
    <property type="entry name" value="Winged helix' DNA-binding domain"/>
    <property type="match status" value="1"/>
</dbReference>
<dbReference type="PROSITE" id="PS50042">
    <property type="entry name" value="CNMP_BINDING_3"/>
    <property type="match status" value="1"/>
</dbReference>
<dbReference type="OrthoDB" id="7506088at2"/>
<name>A0A5C4L5Y5_9HYPH</name>
<proteinExistence type="predicted"/>
<keyword evidence="3" id="KW-0804">Transcription</keyword>
<reference evidence="5 6" key="1">
    <citation type="submission" date="2019-06" db="EMBL/GenBank/DDBJ databases">
        <title>Genome of Methylobacterium sp. 17Sr1-39.</title>
        <authorList>
            <person name="Seo T."/>
        </authorList>
    </citation>
    <scope>NUCLEOTIDE SEQUENCE [LARGE SCALE GENOMIC DNA]</scope>
    <source>
        <strain evidence="5 6">17Sr1-39</strain>
    </source>
</reference>
<feature type="domain" description="Cyclic nucleotide-binding" evidence="4">
    <location>
        <begin position="13"/>
        <end position="97"/>
    </location>
</feature>
<dbReference type="Gene3D" id="2.60.120.10">
    <property type="entry name" value="Jelly Rolls"/>
    <property type="match status" value="1"/>
</dbReference>
<dbReference type="InterPro" id="IPR018490">
    <property type="entry name" value="cNMP-bd_dom_sf"/>
</dbReference>
<dbReference type="GO" id="GO:0003700">
    <property type="term" value="F:DNA-binding transcription factor activity"/>
    <property type="evidence" value="ECO:0007669"/>
    <property type="project" value="TreeGrafter"/>
</dbReference>
<accession>A0A5C4L5Y5</accession>
<dbReference type="InterPro" id="IPR014710">
    <property type="entry name" value="RmlC-like_jellyroll"/>
</dbReference>
<dbReference type="PANTHER" id="PTHR24567:SF74">
    <property type="entry name" value="HTH-TYPE TRANSCRIPTIONAL REGULATOR ARCR"/>
    <property type="match status" value="1"/>
</dbReference>
<evidence type="ECO:0000313" key="6">
    <source>
        <dbReference type="Proteomes" id="UP000305267"/>
    </source>
</evidence>
<dbReference type="InterPro" id="IPR036390">
    <property type="entry name" value="WH_DNA-bd_sf"/>
</dbReference>
<evidence type="ECO:0000256" key="3">
    <source>
        <dbReference type="ARBA" id="ARBA00023163"/>
    </source>
</evidence>
<dbReference type="InterPro" id="IPR050397">
    <property type="entry name" value="Env_Response_Regulators"/>
</dbReference>
<dbReference type="SUPFAM" id="SSF51206">
    <property type="entry name" value="cAMP-binding domain-like"/>
    <property type="match status" value="1"/>
</dbReference>
<keyword evidence="6" id="KW-1185">Reference proteome</keyword>
<dbReference type="AlphaFoldDB" id="A0A5C4L5Y5"/>
<organism evidence="5 6">
    <name type="scientific">Methylobacterium terricola</name>
    <dbReference type="NCBI Taxonomy" id="2583531"/>
    <lineage>
        <taxon>Bacteria</taxon>
        <taxon>Pseudomonadati</taxon>
        <taxon>Pseudomonadota</taxon>
        <taxon>Alphaproteobacteria</taxon>
        <taxon>Hyphomicrobiales</taxon>
        <taxon>Methylobacteriaceae</taxon>
        <taxon>Methylobacterium</taxon>
    </lineage>
</organism>
<dbReference type="InterPro" id="IPR000595">
    <property type="entry name" value="cNMP-bd_dom"/>
</dbReference>
<dbReference type="RefSeq" id="WP_139040773.1">
    <property type="nucleotide sequence ID" value="NZ_VDDA01000064.1"/>
</dbReference>
<dbReference type="GO" id="GO:0003677">
    <property type="term" value="F:DNA binding"/>
    <property type="evidence" value="ECO:0007669"/>
    <property type="project" value="UniProtKB-KW"/>
</dbReference>
<evidence type="ECO:0000259" key="4">
    <source>
        <dbReference type="PROSITE" id="PS50042"/>
    </source>
</evidence>
<protein>
    <submittedName>
        <fullName evidence="5">Crp/Fnr family transcriptional regulator</fullName>
    </submittedName>
</protein>
<dbReference type="EMBL" id="VDDA01000064">
    <property type="protein sequence ID" value="TNC05295.1"/>
    <property type="molecule type" value="Genomic_DNA"/>
</dbReference>
<dbReference type="PANTHER" id="PTHR24567">
    <property type="entry name" value="CRP FAMILY TRANSCRIPTIONAL REGULATORY PROTEIN"/>
    <property type="match status" value="1"/>
</dbReference>
<dbReference type="InterPro" id="IPR036388">
    <property type="entry name" value="WH-like_DNA-bd_sf"/>
</dbReference>
<dbReference type="Gene3D" id="1.10.10.10">
    <property type="entry name" value="Winged helix-like DNA-binding domain superfamily/Winged helix DNA-binding domain"/>
    <property type="match status" value="1"/>
</dbReference>
<keyword evidence="2" id="KW-0238">DNA-binding</keyword>